<name>A0ABR2ZD18_9AGAR</name>
<accession>A0ABR2ZD18</accession>
<comment type="caution">
    <text evidence="2">The sequence shown here is derived from an EMBL/GenBank/DDBJ whole genome shotgun (WGS) entry which is preliminary data.</text>
</comment>
<protein>
    <recommendedName>
        <fullName evidence="1">CxC6 like cysteine cluster associated with KDZ domain-containing protein</fullName>
    </recommendedName>
</protein>
<dbReference type="EMBL" id="JBBXMP010000273">
    <property type="protein sequence ID" value="KAL0058814.1"/>
    <property type="molecule type" value="Genomic_DNA"/>
</dbReference>
<keyword evidence="3" id="KW-1185">Reference proteome</keyword>
<evidence type="ECO:0000313" key="3">
    <source>
        <dbReference type="Proteomes" id="UP001437256"/>
    </source>
</evidence>
<dbReference type="Pfam" id="PF18721">
    <property type="entry name" value="CxC6"/>
    <property type="match status" value="1"/>
</dbReference>
<organism evidence="2 3">
    <name type="scientific">Marasmius tenuissimus</name>
    <dbReference type="NCBI Taxonomy" id="585030"/>
    <lineage>
        <taxon>Eukaryota</taxon>
        <taxon>Fungi</taxon>
        <taxon>Dikarya</taxon>
        <taxon>Basidiomycota</taxon>
        <taxon>Agaricomycotina</taxon>
        <taxon>Agaricomycetes</taxon>
        <taxon>Agaricomycetidae</taxon>
        <taxon>Agaricales</taxon>
        <taxon>Marasmiineae</taxon>
        <taxon>Marasmiaceae</taxon>
        <taxon>Marasmius</taxon>
    </lineage>
</organism>
<feature type="domain" description="CxC6 like cysteine cluster associated with KDZ" evidence="1">
    <location>
        <begin position="206"/>
        <end position="271"/>
    </location>
</feature>
<gene>
    <name evidence="2" type="ORF">AAF712_014482</name>
</gene>
<dbReference type="InterPro" id="IPR040898">
    <property type="entry name" value="CxC6"/>
</dbReference>
<dbReference type="Proteomes" id="UP001437256">
    <property type="component" value="Unassembled WGS sequence"/>
</dbReference>
<sequence>MNQLNITDIQQLHLPSSLNLLALSSFMKIARFLKREVELFQQTRVLNKAPTQLPTHVRAFLSAGLGIDAEDTKMLWTTLKDLIWNDEERVLDNREKEIFEKFGQGDKDSQRHLTSQFTLTSEQVWQGFALNALFQHSEEYGSVLSMSEAIGIDHDLRLKEVQISQNEHMDQHGQIERLHACDTCEKFISTDIPGAYKGLRRLRAVVTDGVTIGRPCCKVHNCTQPLINNRAHYCRIHEELLHNTCVVNGCINQARPGCQTCSIPEHIALEDYRNLKGKGFFLLQKRLQRAGVQQPTEDLLSSSGLPNDDEEVEYVDSAKKSDDGNVKFVHVESFPHGQLCLVLRQSRELRTL</sequence>
<evidence type="ECO:0000259" key="1">
    <source>
        <dbReference type="Pfam" id="PF18721"/>
    </source>
</evidence>
<evidence type="ECO:0000313" key="2">
    <source>
        <dbReference type="EMBL" id="KAL0058814.1"/>
    </source>
</evidence>
<proteinExistence type="predicted"/>
<reference evidence="2 3" key="1">
    <citation type="submission" date="2024-05" db="EMBL/GenBank/DDBJ databases">
        <title>A draft genome resource for the thread blight pathogen Marasmius tenuissimus strain MS-2.</title>
        <authorList>
            <person name="Yulfo-Soto G.E."/>
            <person name="Baruah I.K."/>
            <person name="Amoako-Attah I."/>
            <person name="Bukari Y."/>
            <person name="Meinhardt L.W."/>
            <person name="Bailey B.A."/>
            <person name="Cohen S.P."/>
        </authorList>
    </citation>
    <scope>NUCLEOTIDE SEQUENCE [LARGE SCALE GENOMIC DNA]</scope>
    <source>
        <strain evidence="2 3">MS-2</strain>
    </source>
</reference>